<feature type="signal peptide" evidence="1">
    <location>
        <begin position="1"/>
        <end position="20"/>
    </location>
</feature>
<sequence length="87" mass="9061">MKKIIIATLALVSFSGTVFAASLTNKDADPRTIIVTEGGSKGEISVNAGESVSICPNGCFLTMPNGDREALKGDETIDISNGKAVFR</sequence>
<gene>
    <name evidence="2" type="ORF">CSC94_07405</name>
</gene>
<feature type="chain" id="PRO_5013612324" evidence="1">
    <location>
        <begin position="21"/>
        <end position="87"/>
    </location>
</feature>
<dbReference type="EMBL" id="PDVP01000003">
    <property type="protein sequence ID" value="PHP67525.1"/>
    <property type="molecule type" value="Genomic_DNA"/>
</dbReference>
<keyword evidence="3" id="KW-1185">Reference proteome</keyword>
<keyword evidence="1" id="KW-0732">Signal</keyword>
<reference evidence="2 3" key="1">
    <citation type="submission" date="2017-10" db="EMBL/GenBank/DDBJ databases">
        <title>Sedimentibacterium mangrovi gen. nov., sp. nov., a novel member of family Phyllobacteriacea isolated from mangrove sediment.</title>
        <authorList>
            <person name="Liao H."/>
            <person name="Tian Y."/>
        </authorList>
    </citation>
    <scope>NUCLEOTIDE SEQUENCE [LARGE SCALE GENOMIC DNA]</scope>
    <source>
        <strain evidence="2 3">X9-2-2</strain>
    </source>
</reference>
<evidence type="ECO:0000313" key="3">
    <source>
        <dbReference type="Proteomes" id="UP000221168"/>
    </source>
</evidence>
<name>A0A2G1QPV7_9HYPH</name>
<accession>A0A2G1QPV7</accession>
<comment type="caution">
    <text evidence="2">The sequence shown here is derived from an EMBL/GenBank/DDBJ whole genome shotgun (WGS) entry which is preliminary data.</text>
</comment>
<evidence type="ECO:0000313" key="2">
    <source>
        <dbReference type="EMBL" id="PHP67525.1"/>
    </source>
</evidence>
<dbReference type="AlphaFoldDB" id="A0A2G1QPV7"/>
<organism evidence="2 3">
    <name type="scientific">Zhengella mangrovi</name>
    <dbReference type="NCBI Taxonomy" id="1982044"/>
    <lineage>
        <taxon>Bacteria</taxon>
        <taxon>Pseudomonadati</taxon>
        <taxon>Pseudomonadota</taxon>
        <taxon>Alphaproteobacteria</taxon>
        <taxon>Hyphomicrobiales</taxon>
        <taxon>Notoacmeibacteraceae</taxon>
        <taxon>Zhengella</taxon>
    </lineage>
</organism>
<dbReference type="OrthoDB" id="8279992at2"/>
<evidence type="ECO:0000256" key="1">
    <source>
        <dbReference type="SAM" id="SignalP"/>
    </source>
</evidence>
<protein>
    <submittedName>
        <fullName evidence="2">Uncharacterized protein</fullName>
    </submittedName>
</protein>
<dbReference type="RefSeq" id="WP_099305488.1">
    <property type="nucleotide sequence ID" value="NZ_PDVP01000003.1"/>
</dbReference>
<proteinExistence type="predicted"/>
<dbReference type="Proteomes" id="UP000221168">
    <property type="component" value="Unassembled WGS sequence"/>
</dbReference>